<name>A0ABW3EGU6_9LACO</name>
<dbReference type="InterPro" id="IPR010330">
    <property type="entry name" value="CoiA_nuc"/>
</dbReference>
<dbReference type="Proteomes" id="UP001597104">
    <property type="component" value="Unassembled WGS sequence"/>
</dbReference>
<dbReference type="Pfam" id="PF25164">
    <property type="entry name" value="CoiA_N"/>
    <property type="match status" value="1"/>
</dbReference>
<evidence type="ECO:0000259" key="2">
    <source>
        <dbReference type="Pfam" id="PF25164"/>
    </source>
</evidence>
<gene>
    <name evidence="3" type="ORF">ACFQZ7_13025</name>
</gene>
<evidence type="ECO:0000313" key="3">
    <source>
        <dbReference type="EMBL" id="MFD0898637.1"/>
    </source>
</evidence>
<dbReference type="RefSeq" id="WP_223877013.1">
    <property type="nucleotide sequence ID" value="NZ_BJDN01000007.1"/>
</dbReference>
<dbReference type="EMBL" id="JBHTIO010000057">
    <property type="protein sequence ID" value="MFD0898637.1"/>
    <property type="molecule type" value="Genomic_DNA"/>
</dbReference>
<evidence type="ECO:0000313" key="4">
    <source>
        <dbReference type="Proteomes" id="UP001597104"/>
    </source>
</evidence>
<dbReference type="Pfam" id="PF06054">
    <property type="entry name" value="CoiA_nuc"/>
    <property type="match status" value="1"/>
</dbReference>
<keyword evidence="4" id="KW-1185">Reference proteome</keyword>
<reference evidence="4" key="1">
    <citation type="journal article" date="2019" name="Int. J. Syst. Evol. Microbiol.">
        <title>The Global Catalogue of Microorganisms (GCM) 10K type strain sequencing project: providing services to taxonomists for standard genome sequencing and annotation.</title>
        <authorList>
            <consortium name="The Broad Institute Genomics Platform"/>
            <consortium name="The Broad Institute Genome Sequencing Center for Infectious Disease"/>
            <person name="Wu L."/>
            <person name="Ma J."/>
        </authorList>
    </citation>
    <scope>NUCLEOTIDE SEQUENCE [LARGE SCALE GENOMIC DNA]</scope>
    <source>
        <strain evidence="4">CCM 8925</strain>
    </source>
</reference>
<sequence>MKMLVAQNAQQKYLNCLTYSRPQLRQLQQQAYTCPACQQPVMLKVGTTMQPHFAHFAGAACHAATEGETAEHLAGKALLGQLCRRWQVTFAYEVYLPAIQQRPDLLLSIGHRRIALEFQCSPITVPRLQARTQGYHQIGYQVIWILGQRYQRQQWRQSNHAFLQYALKWGWYQWHLVVARSELRLLHHIAHSGYPQQTSFQVSTLSQLQHITPPQRPPLSVAALLNESRQLYYKLGQAAPELQQLQQACYLKGHHLAGTPLCCHQASMPPLNRRAIVLLQVRLLLFCEQLGQVTLAQLRQFCWQNARAFYCLPLVDEQFWYLQWCVQTLKNWQRQGIVTAQETEWHYQGAQWYGDYFAKQRALLK</sequence>
<feature type="domain" description="Competence protein CoiA-like N-terminal" evidence="2">
    <location>
        <begin position="19"/>
        <end position="63"/>
    </location>
</feature>
<accession>A0ABW3EGU6</accession>
<proteinExistence type="predicted"/>
<protein>
    <submittedName>
        <fullName evidence="3">Competence protein CoiA</fullName>
    </submittedName>
</protein>
<comment type="caution">
    <text evidence="3">The sequence shown here is derived from an EMBL/GenBank/DDBJ whole genome shotgun (WGS) entry which is preliminary data.</text>
</comment>
<evidence type="ECO:0000259" key="1">
    <source>
        <dbReference type="Pfam" id="PF06054"/>
    </source>
</evidence>
<organism evidence="3 4">
    <name type="scientific">Loigolactobacillus binensis</name>
    <dbReference type="NCBI Taxonomy" id="2559922"/>
    <lineage>
        <taxon>Bacteria</taxon>
        <taxon>Bacillati</taxon>
        <taxon>Bacillota</taxon>
        <taxon>Bacilli</taxon>
        <taxon>Lactobacillales</taxon>
        <taxon>Lactobacillaceae</taxon>
        <taxon>Loigolactobacillus</taxon>
    </lineage>
</organism>
<dbReference type="InterPro" id="IPR057253">
    <property type="entry name" value="CoiA-like_N"/>
</dbReference>
<feature type="domain" description="Competence protein CoiA nuclease-like" evidence="1">
    <location>
        <begin position="68"/>
        <end position="209"/>
    </location>
</feature>